<evidence type="ECO:0000256" key="1">
    <source>
        <dbReference type="SAM" id="SignalP"/>
    </source>
</evidence>
<dbReference type="EMBL" id="JAKJXH010000013">
    <property type="protein sequence ID" value="MCF7543300.1"/>
    <property type="molecule type" value="Genomic_DNA"/>
</dbReference>
<proteinExistence type="predicted"/>
<dbReference type="RefSeq" id="WP_237252801.1">
    <property type="nucleotide sequence ID" value="NZ_JAKJXE010000003.1"/>
</dbReference>
<keyword evidence="1" id="KW-0732">Signal</keyword>
<feature type="signal peptide" evidence="1">
    <location>
        <begin position="1"/>
        <end position="19"/>
    </location>
</feature>
<gene>
    <name evidence="2" type="ORF">L4G47_13840</name>
</gene>
<feature type="chain" id="PRO_5046112666" description="Lipoprotein" evidence="1">
    <location>
        <begin position="20"/>
        <end position="143"/>
    </location>
</feature>
<reference evidence="2" key="1">
    <citation type="submission" date="2022-01" db="EMBL/GenBank/DDBJ databases">
        <title>Pseudomonas sp. nov. isolated from Antarctic regolith.</title>
        <authorList>
            <person name="Novakova D."/>
            <person name="Sedlar K."/>
        </authorList>
    </citation>
    <scope>NUCLEOTIDE SEQUENCE</scope>
    <source>
        <strain evidence="2">P2647</strain>
    </source>
</reference>
<sequence>MMKKNVLFALGIFSIAACADPAPSDSPGLVHASFAGKNVSLINENGRCALSLSAAQSITLDMIWPCRFSEDRQKNVRVESYRQAQVLMVERSEHLPAPSKDCATDLQAIRYFKGRLEVAPVSQIAACGPGYWDQKALIWDFDW</sequence>
<comment type="caution">
    <text evidence="2">The sequence shown here is derived from an EMBL/GenBank/DDBJ whole genome shotgun (WGS) entry which is preliminary data.</text>
</comment>
<dbReference type="PROSITE" id="PS51257">
    <property type="entry name" value="PROKAR_LIPOPROTEIN"/>
    <property type="match status" value="1"/>
</dbReference>
<evidence type="ECO:0000313" key="2">
    <source>
        <dbReference type="EMBL" id="MCF7543300.1"/>
    </source>
</evidence>
<name>A0ABS9I6A8_9PSED</name>
<evidence type="ECO:0000313" key="3">
    <source>
        <dbReference type="Proteomes" id="UP001162905"/>
    </source>
</evidence>
<organism evidence="2 3">
    <name type="scientific">Pseudomonas petrae</name>
    <dbReference type="NCBI Taxonomy" id="2912190"/>
    <lineage>
        <taxon>Bacteria</taxon>
        <taxon>Pseudomonadati</taxon>
        <taxon>Pseudomonadota</taxon>
        <taxon>Gammaproteobacteria</taxon>
        <taxon>Pseudomonadales</taxon>
        <taxon>Pseudomonadaceae</taxon>
        <taxon>Pseudomonas</taxon>
    </lineage>
</organism>
<accession>A0ABS9I6A8</accession>
<protein>
    <recommendedName>
        <fullName evidence="4">Lipoprotein</fullName>
    </recommendedName>
</protein>
<dbReference type="Proteomes" id="UP001162905">
    <property type="component" value="Unassembled WGS sequence"/>
</dbReference>
<evidence type="ECO:0008006" key="4">
    <source>
        <dbReference type="Google" id="ProtNLM"/>
    </source>
</evidence>
<keyword evidence="3" id="KW-1185">Reference proteome</keyword>